<dbReference type="CDD" id="cd17353">
    <property type="entry name" value="MFS_OFA_like"/>
    <property type="match status" value="1"/>
</dbReference>
<keyword evidence="5 7" id="KW-0472">Membrane</keyword>
<feature type="transmembrane region" description="Helical" evidence="7">
    <location>
        <begin position="326"/>
        <end position="344"/>
    </location>
</feature>
<dbReference type="SUPFAM" id="SSF103473">
    <property type="entry name" value="MFS general substrate transporter"/>
    <property type="match status" value="1"/>
</dbReference>
<dbReference type="InterPro" id="IPR011701">
    <property type="entry name" value="MFS"/>
</dbReference>
<feature type="transmembrane region" description="Helical" evidence="7">
    <location>
        <begin position="179"/>
        <end position="198"/>
    </location>
</feature>
<dbReference type="Pfam" id="PF07690">
    <property type="entry name" value="MFS_1"/>
    <property type="match status" value="1"/>
</dbReference>
<accession>A0A502CMK7</accession>
<keyword evidence="2" id="KW-0813">Transport</keyword>
<comment type="caution">
    <text evidence="9">The sequence shown here is derived from an EMBL/GenBank/DDBJ whole genome shotgun (WGS) entry which is preliminary data.</text>
</comment>
<evidence type="ECO:0000256" key="5">
    <source>
        <dbReference type="ARBA" id="ARBA00023136"/>
    </source>
</evidence>
<evidence type="ECO:0000259" key="8">
    <source>
        <dbReference type="PROSITE" id="PS50850"/>
    </source>
</evidence>
<feature type="compositionally biased region" description="Low complexity" evidence="6">
    <location>
        <begin position="228"/>
        <end position="237"/>
    </location>
</feature>
<dbReference type="PANTHER" id="PTHR43385">
    <property type="entry name" value="RIBOFLAVIN TRANSPORTER RIBJ"/>
    <property type="match status" value="1"/>
</dbReference>
<dbReference type="InterPro" id="IPR020846">
    <property type="entry name" value="MFS_dom"/>
</dbReference>
<evidence type="ECO:0000313" key="10">
    <source>
        <dbReference type="Proteomes" id="UP000317722"/>
    </source>
</evidence>
<proteinExistence type="predicted"/>
<feature type="transmembrane region" description="Helical" evidence="7">
    <location>
        <begin position="294"/>
        <end position="314"/>
    </location>
</feature>
<evidence type="ECO:0000256" key="4">
    <source>
        <dbReference type="ARBA" id="ARBA00022989"/>
    </source>
</evidence>
<dbReference type="PROSITE" id="PS50850">
    <property type="entry name" value="MFS"/>
    <property type="match status" value="1"/>
</dbReference>
<feature type="domain" description="Major facilitator superfamily (MFS) profile" evidence="8">
    <location>
        <begin position="15"/>
        <end position="439"/>
    </location>
</feature>
<feature type="transmembrane region" description="Helical" evidence="7">
    <location>
        <begin position="145"/>
        <end position="164"/>
    </location>
</feature>
<dbReference type="EMBL" id="RCZM01000008">
    <property type="protein sequence ID" value="TPG12921.1"/>
    <property type="molecule type" value="Genomic_DNA"/>
</dbReference>
<keyword evidence="4 7" id="KW-1133">Transmembrane helix</keyword>
<organism evidence="9 10">
    <name type="scientific">Pedococcus bigeumensis</name>
    <dbReference type="NCBI Taxonomy" id="433644"/>
    <lineage>
        <taxon>Bacteria</taxon>
        <taxon>Bacillati</taxon>
        <taxon>Actinomycetota</taxon>
        <taxon>Actinomycetes</taxon>
        <taxon>Micrococcales</taxon>
        <taxon>Intrasporangiaceae</taxon>
        <taxon>Pedococcus</taxon>
    </lineage>
</organism>
<sequence>MSETRRDATDSAVGNRWLILVAGVLVQLAIGAVYAWSVFSKALQSDAAFGWSKSQATVPFEVAIGMIFIGSYLGGRIQDRRGPRSVALTGGVIYSIGVVLASFATTDSFWLLVLGYGVLGGFGLGMVYIVPIAMLQKWFPDKPGLITGIAVAGFGFGAVITAPVGQRLIDNTPDLPTKAFLPLGIGYLVAIVIGASLFKNPPADYRPPGFAAPPHALAGAGRADRPAASRAGGPAADTDVDPLSGTRNFTANEALSTPQWYLLTAILTLSVVAGISLISVAAGSASDITGLSSAGAATLVGVLGLFNGAGRVLWGWLSDRIGKMPAFMGILAIQGVCLLLIPHASSVGVFALLAALVYTCYGGAFGTMPSTAGRFFGVKNAGAIYGLMLIGWSIGGVVGPLLISKLIGEDKSYSLGFTVIGIIALVAIAVPLVTKKPAPERAAEDAAV</sequence>
<protein>
    <submittedName>
        <fullName evidence="9">MFS transporter</fullName>
    </submittedName>
</protein>
<feature type="transmembrane region" description="Helical" evidence="7">
    <location>
        <begin position="56"/>
        <end position="74"/>
    </location>
</feature>
<evidence type="ECO:0000256" key="2">
    <source>
        <dbReference type="ARBA" id="ARBA00022448"/>
    </source>
</evidence>
<feature type="transmembrane region" description="Helical" evidence="7">
    <location>
        <begin position="382"/>
        <end position="403"/>
    </location>
</feature>
<dbReference type="Proteomes" id="UP000317722">
    <property type="component" value="Unassembled WGS sequence"/>
</dbReference>
<feature type="transmembrane region" description="Helical" evidence="7">
    <location>
        <begin position="110"/>
        <end position="133"/>
    </location>
</feature>
<gene>
    <name evidence="9" type="ORF">EAH86_19480</name>
</gene>
<evidence type="ECO:0000256" key="6">
    <source>
        <dbReference type="SAM" id="MobiDB-lite"/>
    </source>
</evidence>
<evidence type="ECO:0000256" key="1">
    <source>
        <dbReference type="ARBA" id="ARBA00004651"/>
    </source>
</evidence>
<feature type="transmembrane region" description="Helical" evidence="7">
    <location>
        <begin position="260"/>
        <end position="282"/>
    </location>
</feature>
<dbReference type="InterPro" id="IPR036259">
    <property type="entry name" value="MFS_trans_sf"/>
</dbReference>
<feature type="region of interest" description="Disordered" evidence="6">
    <location>
        <begin position="218"/>
        <end position="244"/>
    </location>
</feature>
<reference evidence="9 10" key="1">
    <citation type="journal article" date="2019" name="Environ. Microbiol.">
        <title>Species interactions and distinct microbial communities in high Arctic permafrost affected cryosols are associated with the CH4 and CO2 gas fluxes.</title>
        <authorList>
            <person name="Altshuler I."/>
            <person name="Hamel J."/>
            <person name="Turney S."/>
            <person name="Magnuson E."/>
            <person name="Levesque R."/>
            <person name="Greer C."/>
            <person name="Whyte L.G."/>
        </authorList>
    </citation>
    <scope>NUCLEOTIDE SEQUENCE [LARGE SCALE GENOMIC DNA]</scope>
    <source>
        <strain evidence="9 10">S9.3A</strain>
    </source>
</reference>
<evidence type="ECO:0000256" key="7">
    <source>
        <dbReference type="SAM" id="Phobius"/>
    </source>
</evidence>
<dbReference type="GO" id="GO:0022857">
    <property type="term" value="F:transmembrane transporter activity"/>
    <property type="evidence" value="ECO:0007669"/>
    <property type="project" value="InterPro"/>
</dbReference>
<feature type="transmembrane region" description="Helical" evidence="7">
    <location>
        <begin position="12"/>
        <end position="36"/>
    </location>
</feature>
<evidence type="ECO:0000256" key="3">
    <source>
        <dbReference type="ARBA" id="ARBA00022692"/>
    </source>
</evidence>
<dbReference type="Gene3D" id="1.20.1250.20">
    <property type="entry name" value="MFS general substrate transporter like domains"/>
    <property type="match status" value="2"/>
</dbReference>
<feature type="transmembrane region" description="Helical" evidence="7">
    <location>
        <begin position="86"/>
        <end position="104"/>
    </location>
</feature>
<dbReference type="OrthoDB" id="9793415at2"/>
<evidence type="ECO:0000313" key="9">
    <source>
        <dbReference type="EMBL" id="TPG12921.1"/>
    </source>
</evidence>
<keyword evidence="3 7" id="KW-0812">Transmembrane</keyword>
<dbReference type="InterPro" id="IPR052983">
    <property type="entry name" value="MFS_Riboflavin_Transporter"/>
</dbReference>
<dbReference type="AlphaFoldDB" id="A0A502CMK7"/>
<dbReference type="GO" id="GO:0005886">
    <property type="term" value="C:plasma membrane"/>
    <property type="evidence" value="ECO:0007669"/>
    <property type="project" value="UniProtKB-SubCell"/>
</dbReference>
<keyword evidence="10" id="KW-1185">Reference proteome</keyword>
<name>A0A502CMK7_9MICO</name>
<feature type="transmembrane region" description="Helical" evidence="7">
    <location>
        <begin position="350"/>
        <end position="370"/>
    </location>
</feature>
<feature type="transmembrane region" description="Helical" evidence="7">
    <location>
        <begin position="415"/>
        <end position="433"/>
    </location>
</feature>
<dbReference type="RefSeq" id="WP_140743839.1">
    <property type="nucleotide sequence ID" value="NZ_RCZM01000008.1"/>
</dbReference>
<comment type="subcellular location">
    <subcellularLocation>
        <location evidence="1">Cell membrane</location>
        <topology evidence="1">Multi-pass membrane protein</topology>
    </subcellularLocation>
</comment>
<dbReference type="PANTHER" id="PTHR43385:SF1">
    <property type="entry name" value="RIBOFLAVIN TRANSPORTER RIBJ"/>
    <property type="match status" value="1"/>
</dbReference>